<dbReference type="Pfam" id="PF00005">
    <property type="entry name" value="ABC_tran"/>
    <property type="match status" value="1"/>
</dbReference>
<evidence type="ECO:0000256" key="4">
    <source>
        <dbReference type="ARBA" id="ARBA00022840"/>
    </source>
</evidence>
<dbReference type="PANTHER" id="PTHR24221">
    <property type="entry name" value="ATP-BINDING CASSETTE SUB-FAMILY B"/>
    <property type="match status" value="1"/>
</dbReference>
<accession>A0ABN8GHP2</accession>
<dbReference type="Gene3D" id="3.40.50.300">
    <property type="entry name" value="P-loop containing nucleotide triphosphate hydrolases"/>
    <property type="match status" value="1"/>
</dbReference>
<dbReference type="RefSeq" id="WP_236343406.1">
    <property type="nucleotide sequence ID" value="NZ_CAKMMF010000016.1"/>
</dbReference>
<dbReference type="PANTHER" id="PTHR24221:SF654">
    <property type="entry name" value="ATP-BINDING CASSETTE SUB-FAMILY B MEMBER 6"/>
    <property type="match status" value="1"/>
</dbReference>
<evidence type="ECO:0000256" key="3">
    <source>
        <dbReference type="ARBA" id="ARBA00022741"/>
    </source>
</evidence>
<sequence length="561" mass="64454">MLTKNKYRLMVLLKLKPLVSGVKRFIFINLILSLIAIGLNFILPYFYKIFIEQVILQGKITVLGTVIIGYLSIHAITILIDYIKNYGNNRIVNRVNYRLKLKIWRRLFKQDFSEYERKSVGDTKMRFEDDVNAILPFASSQTIEYIISYITLIISLVLLFLIEWRLALFSLLAIPTTFIVDHLLSKREMILNNEQRENDQKMSTWLHASIQGWKEIKALNLEKNQEIRFVGFIRKYALYYAKWINYWTMRALILPKIRDEFFMKFGLYFLGGLLIIYEGFKISDLLVFSMYYGMFSTAINTVSTTDADLQTQMPYINRVMEELDTVEIHTKKSDFVFDGSTTITFDDVSFRYPNSERAVINRLSFQVNKGERVAITGKSGSGKTTILKLMTGLVQPTDGKVLFAGVDLADANIFELHATIGFVMQDNSLFNTTIAENLLFGKGNATFEELVAACKKAYIYDYINNLEDGFDTIIGERGVKLSGGQRQRLILARLFLREVDIFIFDEATSALDQYSESIIHDAINSIPKDKTIIVVAHRASSISLCDRKIVLEESQPYSLSS</sequence>
<gene>
    <name evidence="10" type="ORF">PAECIP111893_03044</name>
</gene>
<keyword evidence="6 7" id="KW-0472">Membrane</keyword>
<evidence type="ECO:0000313" key="11">
    <source>
        <dbReference type="Proteomes" id="UP000838686"/>
    </source>
</evidence>
<dbReference type="SUPFAM" id="SSF52540">
    <property type="entry name" value="P-loop containing nucleoside triphosphate hydrolases"/>
    <property type="match status" value="1"/>
</dbReference>
<dbReference type="Proteomes" id="UP000838686">
    <property type="component" value="Unassembled WGS sequence"/>
</dbReference>
<name>A0ABN8GHP2_9BACL</name>
<dbReference type="CDD" id="cd07346">
    <property type="entry name" value="ABC_6TM_exporters"/>
    <property type="match status" value="1"/>
</dbReference>
<dbReference type="InterPro" id="IPR011527">
    <property type="entry name" value="ABC1_TM_dom"/>
</dbReference>
<dbReference type="SUPFAM" id="SSF90123">
    <property type="entry name" value="ABC transporter transmembrane region"/>
    <property type="match status" value="1"/>
</dbReference>
<keyword evidence="5 7" id="KW-1133">Transmembrane helix</keyword>
<comment type="subcellular location">
    <subcellularLocation>
        <location evidence="1">Cell membrane</location>
        <topology evidence="1">Multi-pass membrane protein</topology>
    </subcellularLocation>
</comment>
<feature type="domain" description="ABC transmembrane type-1" evidence="9">
    <location>
        <begin position="27"/>
        <end position="311"/>
    </location>
</feature>
<dbReference type="Gene3D" id="1.20.1560.10">
    <property type="entry name" value="ABC transporter type 1, transmembrane domain"/>
    <property type="match status" value="1"/>
</dbReference>
<dbReference type="InterPro" id="IPR017871">
    <property type="entry name" value="ABC_transporter-like_CS"/>
</dbReference>
<feature type="transmembrane region" description="Helical" evidence="7">
    <location>
        <begin position="25"/>
        <end position="47"/>
    </location>
</feature>
<evidence type="ECO:0000256" key="2">
    <source>
        <dbReference type="ARBA" id="ARBA00022692"/>
    </source>
</evidence>
<evidence type="ECO:0000313" key="10">
    <source>
        <dbReference type="EMBL" id="CAH1209520.1"/>
    </source>
</evidence>
<dbReference type="PROSITE" id="PS00211">
    <property type="entry name" value="ABC_TRANSPORTER_1"/>
    <property type="match status" value="1"/>
</dbReference>
<dbReference type="InterPro" id="IPR036640">
    <property type="entry name" value="ABC1_TM_sf"/>
</dbReference>
<dbReference type="InterPro" id="IPR027417">
    <property type="entry name" value="P-loop_NTPase"/>
</dbReference>
<reference evidence="10" key="1">
    <citation type="submission" date="2022-01" db="EMBL/GenBank/DDBJ databases">
        <authorList>
            <person name="Criscuolo A."/>
        </authorList>
    </citation>
    <scope>NUCLEOTIDE SEQUENCE</scope>
    <source>
        <strain evidence="10">CIP111893</strain>
    </source>
</reference>
<evidence type="ECO:0000256" key="6">
    <source>
        <dbReference type="ARBA" id="ARBA00023136"/>
    </source>
</evidence>
<evidence type="ECO:0000256" key="5">
    <source>
        <dbReference type="ARBA" id="ARBA00022989"/>
    </source>
</evidence>
<keyword evidence="4 10" id="KW-0067">ATP-binding</keyword>
<dbReference type="GO" id="GO:0016787">
    <property type="term" value="F:hydrolase activity"/>
    <property type="evidence" value="ECO:0007669"/>
    <property type="project" value="UniProtKB-KW"/>
</dbReference>
<keyword evidence="10" id="KW-0378">Hydrolase</keyword>
<evidence type="ECO:0000259" key="9">
    <source>
        <dbReference type="PROSITE" id="PS50929"/>
    </source>
</evidence>
<dbReference type="SMART" id="SM00382">
    <property type="entry name" value="AAA"/>
    <property type="match status" value="1"/>
</dbReference>
<feature type="transmembrane region" description="Helical" evidence="7">
    <location>
        <begin position="168"/>
        <end position="184"/>
    </location>
</feature>
<dbReference type="InterPro" id="IPR003439">
    <property type="entry name" value="ABC_transporter-like_ATP-bd"/>
</dbReference>
<keyword evidence="11" id="KW-1185">Reference proteome</keyword>
<evidence type="ECO:0000259" key="8">
    <source>
        <dbReference type="PROSITE" id="PS50893"/>
    </source>
</evidence>
<keyword evidence="3" id="KW-0547">Nucleotide-binding</keyword>
<feature type="transmembrane region" description="Helical" evidence="7">
    <location>
        <begin position="261"/>
        <end position="280"/>
    </location>
</feature>
<dbReference type="Pfam" id="PF00664">
    <property type="entry name" value="ABC_membrane"/>
    <property type="match status" value="1"/>
</dbReference>
<dbReference type="EC" id="3.6.3.-" evidence="10"/>
<comment type="caution">
    <text evidence="10">The sequence shown here is derived from an EMBL/GenBank/DDBJ whole genome shotgun (WGS) entry which is preliminary data.</text>
</comment>
<evidence type="ECO:0000256" key="7">
    <source>
        <dbReference type="SAM" id="Phobius"/>
    </source>
</evidence>
<feature type="domain" description="ABC transporter" evidence="8">
    <location>
        <begin position="343"/>
        <end position="561"/>
    </location>
</feature>
<evidence type="ECO:0000256" key="1">
    <source>
        <dbReference type="ARBA" id="ARBA00004651"/>
    </source>
</evidence>
<dbReference type="GO" id="GO:0005524">
    <property type="term" value="F:ATP binding"/>
    <property type="evidence" value="ECO:0007669"/>
    <property type="project" value="UniProtKB-KW"/>
</dbReference>
<dbReference type="PROSITE" id="PS50929">
    <property type="entry name" value="ABC_TM1F"/>
    <property type="match status" value="1"/>
</dbReference>
<dbReference type="InterPro" id="IPR039421">
    <property type="entry name" value="Type_1_exporter"/>
</dbReference>
<feature type="transmembrane region" description="Helical" evidence="7">
    <location>
        <begin position="59"/>
        <end position="80"/>
    </location>
</feature>
<protein>
    <submittedName>
        <fullName evidence="10">Multidrug export ATP-binding/permease protein</fullName>
        <ecNumber evidence="10">3.6.3.-</ecNumber>
    </submittedName>
</protein>
<dbReference type="PROSITE" id="PS50893">
    <property type="entry name" value="ABC_TRANSPORTER_2"/>
    <property type="match status" value="1"/>
</dbReference>
<proteinExistence type="predicted"/>
<dbReference type="InterPro" id="IPR003593">
    <property type="entry name" value="AAA+_ATPase"/>
</dbReference>
<keyword evidence="2 7" id="KW-0812">Transmembrane</keyword>
<feature type="transmembrane region" description="Helical" evidence="7">
    <location>
        <begin position="143"/>
        <end position="162"/>
    </location>
</feature>
<dbReference type="EMBL" id="CAKMMF010000016">
    <property type="protein sequence ID" value="CAH1209520.1"/>
    <property type="molecule type" value="Genomic_DNA"/>
</dbReference>
<organism evidence="10 11">
    <name type="scientific">Paenibacillus plantiphilus</name>
    <dbReference type="NCBI Taxonomy" id="2905650"/>
    <lineage>
        <taxon>Bacteria</taxon>
        <taxon>Bacillati</taxon>
        <taxon>Bacillota</taxon>
        <taxon>Bacilli</taxon>
        <taxon>Bacillales</taxon>
        <taxon>Paenibacillaceae</taxon>
        <taxon>Paenibacillus</taxon>
    </lineage>
</organism>